<organism evidence="1">
    <name type="scientific">freshwater metagenome</name>
    <dbReference type="NCBI Taxonomy" id="449393"/>
    <lineage>
        <taxon>unclassified sequences</taxon>
        <taxon>metagenomes</taxon>
        <taxon>ecological metagenomes</taxon>
    </lineage>
</organism>
<evidence type="ECO:0000313" key="1">
    <source>
        <dbReference type="EMBL" id="CAB4764885.1"/>
    </source>
</evidence>
<sequence length="82" mass="9190">MTTTFDAMSCRLCDQDLVLVDQPKISDGCFVVSRLVRLSGVGLQAFFLLRQFLFGVTLNRAQRLIVHVLVHQFAHALATRAL</sequence>
<proteinExistence type="predicted"/>
<gene>
    <name evidence="1" type="ORF">UFOPK2855_00920</name>
</gene>
<accession>A0A6J6V0W1</accession>
<protein>
    <submittedName>
        <fullName evidence="1">Unannotated protein</fullName>
    </submittedName>
</protein>
<reference evidence="1" key="1">
    <citation type="submission" date="2020-05" db="EMBL/GenBank/DDBJ databases">
        <authorList>
            <person name="Chiriac C."/>
            <person name="Salcher M."/>
            <person name="Ghai R."/>
            <person name="Kavagutti S V."/>
        </authorList>
    </citation>
    <scope>NUCLEOTIDE SEQUENCE</scope>
</reference>
<dbReference type="EMBL" id="CAEZZK010000182">
    <property type="protein sequence ID" value="CAB4764885.1"/>
    <property type="molecule type" value="Genomic_DNA"/>
</dbReference>
<dbReference type="AlphaFoldDB" id="A0A6J6V0W1"/>
<name>A0A6J6V0W1_9ZZZZ</name>